<dbReference type="InterPro" id="IPR009875">
    <property type="entry name" value="PilZ_domain"/>
</dbReference>
<evidence type="ECO:0000313" key="3">
    <source>
        <dbReference type="Proteomes" id="UP000245790"/>
    </source>
</evidence>
<keyword evidence="3" id="KW-1185">Reference proteome</keyword>
<dbReference type="Proteomes" id="UP000245790">
    <property type="component" value="Unassembled WGS sequence"/>
</dbReference>
<dbReference type="RefSeq" id="WP_109764998.1">
    <property type="nucleotide sequence ID" value="NZ_QGGU01000015.1"/>
</dbReference>
<evidence type="ECO:0000259" key="1">
    <source>
        <dbReference type="Pfam" id="PF07238"/>
    </source>
</evidence>
<protein>
    <submittedName>
        <fullName evidence="2">PilZ domain-containing protein</fullName>
    </submittedName>
</protein>
<sequence length="86" mass="9400">MNERRLSIRTPVVAEVEVTSDLLGKIVARTQELSDGGAFIESDALRQLEVGTIVTLQAVGFPEEMPILEAEIVRKTSEGVGMKFLL</sequence>
<name>A0A316FD92_9GAMM</name>
<accession>A0A316FD92</accession>
<dbReference type="Pfam" id="PF07238">
    <property type="entry name" value="PilZ"/>
    <property type="match status" value="1"/>
</dbReference>
<dbReference type="AlphaFoldDB" id="A0A316FD92"/>
<evidence type="ECO:0000313" key="2">
    <source>
        <dbReference type="EMBL" id="PWK44437.1"/>
    </source>
</evidence>
<dbReference type="EMBL" id="QGGU01000015">
    <property type="protein sequence ID" value="PWK44437.1"/>
    <property type="molecule type" value="Genomic_DNA"/>
</dbReference>
<proteinExistence type="predicted"/>
<dbReference type="OrthoDB" id="7063880at2"/>
<dbReference type="GO" id="GO:0035438">
    <property type="term" value="F:cyclic-di-GMP binding"/>
    <property type="evidence" value="ECO:0007669"/>
    <property type="project" value="InterPro"/>
</dbReference>
<organism evidence="2 3">
    <name type="scientific">Pleionea mediterranea</name>
    <dbReference type="NCBI Taxonomy" id="523701"/>
    <lineage>
        <taxon>Bacteria</taxon>
        <taxon>Pseudomonadati</taxon>
        <taxon>Pseudomonadota</taxon>
        <taxon>Gammaproteobacteria</taxon>
        <taxon>Oceanospirillales</taxon>
        <taxon>Pleioneaceae</taxon>
        <taxon>Pleionea</taxon>
    </lineage>
</organism>
<gene>
    <name evidence="2" type="ORF">C8D97_11539</name>
</gene>
<feature type="domain" description="PilZ" evidence="1">
    <location>
        <begin position="3"/>
        <end position="85"/>
    </location>
</feature>
<reference evidence="2 3" key="1">
    <citation type="submission" date="2018-05" db="EMBL/GenBank/DDBJ databases">
        <title>Genomic Encyclopedia of Type Strains, Phase IV (KMG-IV): sequencing the most valuable type-strain genomes for metagenomic binning, comparative biology and taxonomic classification.</title>
        <authorList>
            <person name="Goeker M."/>
        </authorList>
    </citation>
    <scope>NUCLEOTIDE SEQUENCE [LARGE SCALE GENOMIC DNA]</scope>
    <source>
        <strain evidence="2 3">DSM 25350</strain>
    </source>
</reference>
<dbReference type="Gene3D" id="2.40.10.220">
    <property type="entry name" value="predicted glycosyltransferase like domains"/>
    <property type="match status" value="1"/>
</dbReference>
<comment type="caution">
    <text evidence="2">The sequence shown here is derived from an EMBL/GenBank/DDBJ whole genome shotgun (WGS) entry which is preliminary data.</text>
</comment>
<dbReference type="SUPFAM" id="SSF141371">
    <property type="entry name" value="PilZ domain-like"/>
    <property type="match status" value="1"/>
</dbReference>